<feature type="non-terminal residue" evidence="1">
    <location>
        <position position="31"/>
    </location>
</feature>
<sequence>MRPVNFAALPDNCLVPIRADVHAIPSLLLGH</sequence>
<name>A0A383AW67_9ZZZZ</name>
<reference evidence="1" key="1">
    <citation type="submission" date="2018-05" db="EMBL/GenBank/DDBJ databases">
        <authorList>
            <person name="Lanie J.A."/>
            <person name="Ng W.-L."/>
            <person name="Kazmierczak K.M."/>
            <person name="Andrzejewski T.M."/>
            <person name="Davidsen T.M."/>
            <person name="Wayne K.J."/>
            <person name="Tettelin H."/>
            <person name="Glass J.I."/>
            <person name="Rusch D."/>
            <person name="Podicherti R."/>
            <person name="Tsui H.-C.T."/>
            <person name="Winkler M.E."/>
        </authorList>
    </citation>
    <scope>NUCLEOTIDE SEQUENCE</scope>
</reference>
<dbReference type="EMBL" id="UINC01195406">
    <property type="protein sequence ID" value="SVE11962.1"/>
    <property type="molecule type" value="Genomic_DNA"/>
</dbReference>
<protein>
    <submittedName>
        <fullName evidence="1">Uncharacterized protein</fullName>
    </submittedName>
</protein>
<organism evidence="1">
    <name type="scientific">marine metagenome</name>
    <dbReference type="NCBI Taxonomy" id="408172"/>
    <lineage>
        <taxon>unclassified sequences</taxon>
        <taxon>metagenomes</taxon>
        <taxon>ecological metagenomes</taxon>
    </lineage>
</organism>
<dbReference type="AlphaFoldDB" id="A0A383AW67"/>
<gene>
    <name evidence="1" type="ORF">METZ01_LOCUS464816</name>
</gene>
<accession>A0A383AW67</accession>
<proteinExistence type="predicted"/>
<evidence type="ECO:0000313" key="1">
    <source>
        <dbReference type="EMBL" id="SVE11962.1"/>
    </source>
</evidence>